<protein>
    <recommendedName>
        <fullName evidence="8">Dolichyl-phosphate-mannose--protein mannosyltransferase</fullName>
    </recommendedName>
</protein>
<keyword evidence="5" id="KW-0812">Transmembrane</keyword>
<dbReference type="Proteomes" id="UP001465755">
    <property type="component" value="Unassembled WGS sequence"/>
</dbReference>
<dbReference type="GO" id="GO:0035269">
    <property type="term" value="P:protein O-linked glycosylation via mannose"/>
    <property type="evidence" value="ECO:0007669"/>
    <property type="project" value="TreeGrafter"/>
</dbReference>
<feature type="transmembrane region" description="Helical" evidence="5">
    <location>
        <begin position="447"/>
        <end position="469"/>
    </location>
</feature>
<dbReference type="PANTHER" id="PTHR44227">
    <property type="match status" value="1"/>
</dbReference>
<evidence type="ECO:0000256" key="2">
    <source>
        <dbReference type="ARBA" id="ARBA00022803"/>
    </source>
</evidence>
<keyword evidence="2 3" id="KW-0802">TPR repeat</keyword>
<evidence type="ECO:0000313" key="7">
    <source>
        <dbReference type="Proteomes" id="UP001465755"/>
    </source>
</evidence>
<evidence type="ECO:0000256" key="5">
    <source>
        <dbReference type="SAM" id="Phobius"/>
    </source>
</evidence>
<dbReference type="SUPFAM" id="SSF48452">
    <property type="entry name" value="TPR-like"/>
    <property type="match status" value="1"/>
</dbReference>
<dbReference type="PANTHER" id="PTHR44227:SF3">
    <property type="entry name" value="PROTEIN O-MANNOSYL-TRANSFERASE TMTC4"/>
    <property type="match status" value="1"/>
</dbReference>
<feature type="transmembrane region" description="Helical" evidence="5">
    <location>
        <begin position="12"/>
        <end position="32"/>
    </location>
</feature>
<dbReference type="InterPro" id="IPR019734">
    <property type="entry name" value="TPR_rpt"/>
</dbReference>
<evidence type="ECO:0000256" key="3">
    <source>
        <dbReference type="PROSITE-ProRule" id="PRU00339"/>
    </source>
</evidence>
<feature type="compositionally biased region" description="Polar residues" evidence="4">
    <location>
        <begin position="158"/>
        <end position="172"/>
    </location>
</feature>
<evidence type="ECO:0008006" key="8">
    <source>
        <dbReference type="Google" id="ProtNLM"/>
    </source>
</evidence>
<dbReference type="GO" id="GO:0005783">
    <property type="term" value="C:endoplasmic reticulum"/>
    <property type="evidence" value="ECO:0007669"/>
    <property type="project" value="TreeGrafter"/>
</dbReference>
<dbReference type="AlphaFoldDB" id="A0AAW1P419"/>
<feature type="region of interest" description="Disordered" evidence="4">
    <location>
        <begin position="152"/>
        <end position="198"/>
    </location>
</feature>
<dbReference type="InterPro" id="IPR052346">
    <property type="entry name" value="O-mannosyl-transferase_TMTC"/>
</dbReference>
<reference evidence="6 7" key="1">
    <citation type="journal article" date="2024" name="Nat. Commun.">
        <title>Phylogenomics reveals the evolutionary origins of lichenization in chlorophyte algae.</title>
        <authorList>
            <person name="Puginier C."/>
            <person name="Libourel C."/>
            <person name="Otte J."/>
            <person name="Skaloud P."/>
            <person name="Haon M."/>
            <person name="Grisel S."/>
            <person name="Petersen M."/>
            <person name="Berrin J.G."/>
            <person name="Delaux P.M."/>
            <person name="Dal Grande F."/>
            <person name="Keller J."/>
        </authorList>
    </citation>
    <scope>NUCLEOTIDE SEQUENCE [LARGE SCALE GENOMIC DNA]</scope>
    <source>
        <strain evidence="6 7">SAG 2036</strain>
    </source>
</reference>
<keyword evidence="5" id="KW-0472">Membrane</keyword>
<dbReference type="InterPro" id="IPR011990">
    <property type="entry name" value="TPR-like_helical_dom_sf"/>
</dbReference>
<proteinExistence type="predicted"/>
<evidence type="ECO:0000256" key="4">
    <source>
        <dbReference type="SAM" id="MobiDB-lite"/>
    </source>
</evidence>
<feature type="repeat" description="TPR" evidence="3">
    <location>
        <begin position="543"/>
        <end position="576"/>
    </location>
</feature>
<dbReference type="PROSITE" id="PS50005">
    <property type="entry name" value="TPR"/>
    <property type="match status" value="1"/>
</dbReference>
<name>A0AAW1P419_9CHLO</name>
<dbReference type="Gene3D" id="1.25.40.10">
    <property type="entry name" value="Tetratricopeptide repeat domain"/>
    <property type="match status" value="1"/>
</dbReference>
<gene>
    <name evidence="6" type="ORF">WJX73_010519</name>
</gene>
<feature type="transmembrane region" description="Helical" evidence="5">
    <location>
        <begin position="417"/>
        <end position="441"/>
    </location>
</feature>
<organism evidence="6 7">
    <name type="scientific">Symbiochloris irregularis</name>
    <dbReference type="NCBI Taxonomy" id="706552"/>
    <lineage>
        <taxon>Eukaryota</taxon>
        <taxon>Viridiplantae</taxon>
        <taxon>Chlorophyta</taxon>
        <taxon>core chlorophytes</taxon>
        <taxon>Trebouxiophyceae</taxon>
        <taxon>Trebouxiales</taxon>
        <taxon>Trebouxiaceae</taxon>
        <taxon>Symbiochloris</taxon>
    </lineage>
</organism>
<keyword evidence="5" id="KW-1133">Transmembrane helix</keyword>
<accession>A0AAW1P419</accession>
<feature type="transmembrane region" description="Helical" evidence="5">
    <location>
        <begin position="121"/>
        <end position="139"/>
    </location>
</feature>
<keyword evidence="7" id="KW-1185">Reference proteome</keyword>
<keyword evidence="1" id="KW-0677">Repeat</keyword>
<evidence type="ECO:0000256" key="1">
    <source>
        <dbReference type="ARBA" id="ARBA00022737"/>
    </source>
</evidence>
<sequence length="914" mass="99839">MPSWFSNQDFRAIAALSVISAGIYLNTLPAGFTFDDNFAVISNGDVSDPNTPILRAFVNDFWGQQITSDQSHKSYRPLTVLSFRLQRFLGQFLPRGFSRITAADHDNTRGLNPLPFHLANIFLHSLATCLVYWLAAHLIQLRSTPQAVKSAVEHGEEQTSMAFKSEAAQSGLRQRRRSSTGHGPKEIPKVQQSNAEVGGQGAVGQRQEALLAGLLFGLHPIHTEAVAGIVGQAELLCASLWILALLAYMGAVDGRIAGRALDWGHWPLLAAAVTLTLLAALAKEIGITIVAAMICYDAMLATPVLLAADHKAAKSAVARPGTARQRPQLKGSRLWTIVQDRMVLRISTMVITVVGYVVTRKHLAGDHLVRIYRKVENPIAFAETRTIRDQDTNAEGQRSSLQGDAAAQNCLLRWQLLVAYGLMVAPFIPASNVLFYVGTFIGERLLYMPSIGFCILAAGALTQAAGPALPWLQAHALRAVAGSRHVTGSGAPALTTKRRAKVAAVLIGLLLCAYAGRTVVRNADWVDEEQLFVSAQKVCWNSAKVQLNSGILQRRYQKWDEAISHFERARTIDPGYCEPAYWIGLCLVNQGKQASRGIEELEKAIDCKYVAHDAVTALVTVYSTLQQTAPKGDPRVRYSWAQVLLHPRMDRVEEACDLLEQAAFGTLTAPEGAKQHATPSELMRPCHKHLEGAHNNTWLAHAQTCVAARSKMLEALRNVDPVSSSAKRAIYSYSIKAEAENCRMVLTPPRHSSQAHAMLVNMVQSVDAEDAWLQAEWGQTLMADGRMQEAVKHLHVSGILLGRLARLKLQTDEFGAPDGTLKPVLGINRVTNKVGQLDREQLAWAAVWSFELALSALPDPPCVLLETYCSAVQQHGELLRSKNVDAGQLKASREALQKCYHKLQSSSGCKAAGL</sequence>
<dbReference type="EMBL" id="JALJOQ010000047">
    <property type="protein sequence ID" value="KAK9805000.1"/>
    <property type="molecule type" value="Genomic_DNA"/>
</dbReference>
<feature type="transmembrane region" description="Helical" evidence="5">
    <location>
        <begin position="225"/>
        <end position="251"/>
    </location>
</feature>
<feature type="transmembrane region" description="Helical" evidence="5">
    <location>
        <begin position="342"/>
        <end position="359"/>
    </location>
</feature>
<dbReference type="GO" id="GO:0000030">
    <property type="term" value="F:mannosyltransferase activity"/>
    <property type="evidence" value="ECO:0007669"/>
    <property type="project" value="TreeGrafter"/>
</dbReference>
<dbReference type="GO" id="GO:0030968">
    <property type="term" value="P:endoplasmic reticulum unfolded protein response"/>
    <property type="evidence" value="ECO:0007669"/>
    <property type="project" value="TreeGrafter"/>
</dbReference>
<evidence type="ECO:0000313" key="6">
    <source>
        <dbReference type="EMBL" id="KAK9805000.1"/>
    </source>
</evidence>
<comment type="caution">
    <text evidence="6">The sequence shown here is derived from an EMBL/GenBank/DDBJ whole genome shotgun (WGS) entry which is preliminary data.</text>
</comment>